<reference evidence="1 2" key="1">
    <citation type="submission" date="2024-11" db="EMBL/GenBank/DDBJ databases">
        <title>Chromosome-level genome assembly of the freshwater bivalve Anodonta woodiana.</title>
        <authorList>
            <person name="Chen X."/>
        </authorList>
    </citation>
    <scope>NUCLEOTIDE SEQUENCE [LARGE SCALE GENOMIC DNA]</scope>
    <source>
        <strain evidence="1">MN2024</strain>
        <tissue evidence="1">Gills</tissue>
    </source>
</reference>
<evidence type="ECO:0000313" key="1">
    <source>
        <dbReference type="EMBL" id="KAL3836431.1"/>
    </source>
</evidence>
<dbReference type="Proteomes" id="UP001634394">
    <property type="component" value="Unassembled WGS sequence"/>
</dbReference>
<dbReference type="EMBL" id="JBJQND010000018">
    <property type="protein sequence ID" value="KAL3836431.1"/>
    <property type="molecule type" value="Genomic_DNA"/>
</dbReference>
<protein>
    <recommendedName>
        <fullName evidence="3">Reverse transcriptase</fullName>
    </recommendedName>
</protein>
<feature type="non-terminal residue" evidence="1">
    <location>
        <position position="74"/>
    </location>
</feature>
<sequence>VCMDQKMQDTNIRWLHSRCRGLQQTNTAKRIKGVYSDWIQKTRLQSFFDLRTLIRATLSGQAHTENTPHGHGSW</sequence>
<evidence type="ECO:0000313" key="2">
    <source>
        <dbReference type="Proteomes" id="UP001634394"/>
    </source>
</evidence>
<comment type="caution">
    <text evidence="1">The sequence shown here is derived from an EMBL/GenBank/DDBJ whole genome shotgun (WGS) entry which is preliminary data.</text>
</comment>
<dbReference type="AlphaFoldDB" id="A0ABD3TII0"/>
<feature type="non-terminal residue" evidence="1">
    <location>
        <position position="1"/>
    </location>
</feature>
<accession>A0ABD3TII0</accession>
<keyword evidence="2" id="KW-1185">Reference proteome</keyword>
<name>A0ABD3TII0_SINWO</name>
<evidence type="ECO:0008006" key="3">
    <source>
        <dbReference type="Google" id="ProtNLM"/>
    </source>
</evidence>
<proteinExistence type="predicted"/>
<gene>
    <name evidence="1" type="ORF">ACJMK2_021864</name>
</gene>
<organism evidence="1 2">
    <name type="scientific">Sinanodonta woodiana</name>
    <name type="common">Chinese pond mussel</name>
    <name type="synonym">Anodonta woodiana</name>
    <dbReference type="NCBI Taxonomy" id="1069815"/>
    <lineage>
        <taxon>Eukaryota</taxon>
        <taxon>Metazoa</taxon>
        <taxon>Spiralia</taxon>
        <taxon>Lophotrochozoa</taxon>
        <taxon>Mollusca</taxon>
        <taxon>Bivalvia</taxon>
        <taxon>Autobranchia</taxon>
        <taxon>Heteroconchia</taxon>
        <taxon>Palaeoheterodonta</taxon>
        <taxon>Unionida</taxon>
        <taxon>Unionoidea</taxon>
        <taxon>Unionidae</taxon>
        <taxon>Unioninae</taxon>
        <taxon>Sinanodonta</taxon>
    </lineage>
</organism>